<gene>
    <name evidence="1" type="ORF">N5W20_05475</name>
</gene>
<accession>A0ABY6GH57</accession>
<proteinExistence type="predicted"/>
<dbReference type="InterPro" id="IPR043519">
    <property type="entry name" value="NT_sf"/>
</dbReference>
<dbReference type="SUPFAM" id="SSF81301">
    <property type="entry name" value="Nucleotidyltransferase"/>
    <property type="match status" value="1"/>
</dbReference>
<evidence type="ECO:0000313" key="2">
    <source>
        <dbReference type="Proteomes" id="UP001163831"/>
    </source>
</evidence>
<organism evidence="1 2">
    <name type="scientific">Candidatus Kirkpatrickella diaphorinae</name>
    <dbReference type="NCBI Taxonomy" id="2984322"/>
    <lineage>
        <taxon>Bacteria</taxon>
        <taxon>Pseudomonadati</taxon>
        <taxon>Pseudomonadota</taxon>
        <taxon>Alphaproteobacteria</taxon>
        <taxon>Acetobacterales</taxon>
        <taxon>Acetobacteraceae</taxon>
        <taxon>Candidatus Kirkpatrickella</taxon>
    </lineage>
</organism>
<evidence type="ECO:0000313" key="1">
    <source>
        <dbReference type="EMBL" id="UYH50579.1"/>
    </source>
</evidence>
<name>A0ABY6GH57_9PROT</name>
<protein>
    <recommendedName>
        <fullName evidence="3">Poly A polymerase head domain-containing protein</fullName>
    </recommendedName>
</protein>
<evidence type="ECO:0008006" key="3">
    <source>
        <dbReference type="Google" id="ProtNLM"/>
    </source>
</evidence>
<dbReference type="EMBL" id="CP107052">
    <property type="protein sequence ID" value="UYH50579.1"/>
    <property type="molecule type" value="Genomic_DNA"/>
</dbReference>
<dbReference type="Gene3D" id="3.30.460.10">
    <property type="entry name" value="Beta Polymerase, domain 2"/>
    <property type="match status" value="1"/>
</dbReference>
<sequence length="211" mass="23535">MRVPALPDYYKTILKIIQRHYPSAIIGGGALRDLVWGGAVKDIDVFINIADGTLADRLPDLERDLQAQKTEISRMNYYGKADEVGKSALLHVSPLGSLGDTPPINVVEIALPKSEPYFEAFVRKRMDFGACQLTYDGNLVRMSSAAEKDLAENTLTLMRAESEEGVQRSLRRAERLVGRYPGLTFEVTFPRRLPNCIESFLKGSSLVQQMD</sequence>
<dbReference type="RefSeq" id="WP_319806164.1">
    <property type="nucleotide sequence ID" value="NZ_CP107052.1"/>
</dbReference>
<dbReference type="Proteomes" id="UP001163831">
    <property type="component" value="Chromosome"/>
</dbReference>
<keyword evidence="2" id="KW-1185">Reference proteome</keyword>
<reference evidence="1" key="1">
    <citation type="submission" date="2022-10" db="EMBL/GenBank/DDBJ databases">
        <title>Candidatus Kirkpatrella diaphorinas gen. nov., sp. nov., an uncultured endosymbiont identified in a population of Diaphorina citri from Hawaii.</title>
        <authorList>
            <person name="Henry E.M."/>
            <person name="Carlson C.R."/>
            <person name="Kuo Y.-W."/>
        </authorList>
    </citation>
    <scope>NUCLEOTIDE SEQUENCE</scope>
    <source>
        <strain evidence="1">CADCRV1</strain>
    </source>
</reference>